<dbReference type="Gene3D" id="3.30.9.10">
    <property type="entry name" value="D-Amino Acid Oxidase, subunit A, domain 2"/>
    <property type="match status" value="1"/>
</dbReference>
<dbReference type="InterPro" id="IPR041854">
    <property type="entry name" value="BFD-like_2Fe2S-bd_dom_sf"/>
</dbReference>
<dbReference type="Pfam" id="PF01266">
    <property type="entry name" value="DAO"/>
    <property type="match status" value="1"/>
</dbReference>
<dbReference type="PANTHER" id="PTHR42720">
    <property type="entry name" value="GLYCEROL-3-PHOSPHATE DEHYDROGENASE"/>
    <property type="match status" value="1"/>
</dbReference>
<gene>
    <name evidence="4" type="ORF">HDU87_006969</name>
</gene>
<evidence type="ECO:0000313" key="5">
    <source>
        <dbReference type="Proteomes" id="UP001212152"/>
    </source>
</evidence>
<dbReference type="SUPFAM" id="SSF51905">
    <property type="entry name" value="FAD/NAD(P)-binding domain"/>
    <property type="match status" value="1"/>
</dbReference>
<evidence type="ECO:0000259" key="2">
    <source>
        <dbReference type="Pfam" id="PF01266"/>
    </source>
</evidence>
<dbReference type="Gene3D" id="1.10.10.1100">
    <property type="entry name" value="BFD-like [2Fe-2S]-binding domain"/>
    <property type="match status" value="1"/>
</dbReference>
<dbReference type="InterPro" id="IPR006076">
    <property type="entry name" value="FAD-dep_OxRdtase"/>
</dbReference>
<sequence length="528" mass="57522">MRDIEDLISFPKKRQAVWEPPAPPPAPPTLHYDVIIIGGGAVGFSIARCLSSTTTRTAVLERADDVGQGASKANSGIVHGGYDERHGTLKARVARVGNAMFEQLNQELHFGFRRVGALVLAVKPEEMPLLMQLKNNGKLNGVKDLRILNRQQILEMEPHINPNVHAALYCPSTGITSPYEYVIALAENASSNGVDIHLEQEVVDVQRTDGNVFLVKTDRGGSYAAPVVVNAAGLFADRIAAMVGAKDFEIEGRKGEYVILNRSQAHLARHVLFPVPSPEAGKGILVSQTYHGNLLLGPTSRATHGPGPLLTNRQVLELILQSARQSIPDVDAGEAITSYTGLRAKCSRRDFVVEESRAVPRFVNVAGIDSPGLTSSPAVALLVMDILRERCGLRMLPNAKYNPHRRAIFIRKSADFDGEIDHSDPAKNIICRCERVTEAEIVDALHRPLTAAATDAVKRRTRAGMGPCQGTFCEPRVTRLIARERGIPESAVKRRGPGSSVLPHRRITEEDRALLEELAKNPPTSSKL</sequence>
<name>A0AAD5THB4_9FUNG</name>
<feature type="domain" description="FAD dependent oxidoreductase" evidence="2">
    <location>
        <begin position="33"/>
        <end position="385"/>
    </location>
</feature>
<accession>A0AAD5THB4</accession>
<dbReference type="Gene3D" id="3.50.50.60">
    <property type="entry name" value="FAD/NAD(P)-binding domain"/>
    <property type="match status" value="1"/>
</dbReference>
<dbReference type="Pfam" id="PF04324">
    <property type="entry name" value="Fer2_BFD"/>
    <property type="match status" value="1"/>
</dbReference>
<feature type="domain" description="BFD-like [2Fe-2S]-binding" evidence="3">
    <location>
        <begin position="429"/>
        <end position="482"/>
    </location>
</feature>
<dbReference type="Proteomes" id="UP001212152">
    <property type="component" value="Unassembled WGS sequence"/>
</dbReference>
<dbReference type="InterPro" id="IPR052745">
    <property type="entry name" value="G3P_Oxidase/Oxidoreductase"/>
</dbReference>
<dbReference type="AlphaFoldDB" id="A0AAD5THB4"/>
<reference evidence="4" key="1">
    <citation type="submission" date="2020-05" db="EMBL/GenBank/DDBJ databases">
        <title>Phylogenomic resolution of chytrid fungi.</title>
        <authorList>
            <person name="Stajich J.E."/>
            <person name="Amses K."/>
            <person name="Simmons R."/>
            <person name="Seto K."/>
            <person name="Myers J."/>
            <person name="Bonds A."/>
            <person name="Quandt C.A."/>
            <person name="Barry K."/>
            <person name="Liu P."/>
            <person name="Grigoriev I."/>
            <person name="Longcore J.E."/>
            <person name="James T.Y."/>
        </authorList>
    </citation>
    <scope>NUCLEOTIDE SEQUENCE</scope>
    <source>
        <strain evidence="4">JEL0379</strain>
    </source>
</reference>
<evidence type="ECO:0000313" key="4">
    <source>
        <dbReference type="EMBL" id="KAJ3174720.1"/>
    </source>
</evidence>
<dbReference type="InterPro" id="IPR036188">
    <property type="entry name" value="FAD/NAD-bd_sf"/>
</dbReference>
<protein>
    <submittedName>
        <fullName evidence="4">Uncharacterized protein</fullName>
    </submittedName>
</protein>
<dbReference type="PANTHER" id="PTHR42720:SF1">
    <property type="entry name" value="GLYCEROL 3-PHOSPHATE OXIDASE"/>
    <property type="match status" value="1"/>
</dbReference>
<dbReference type="CDD" id="cd19946">
    <property type="entry name" value="GlpA-like_Fer2_BFD-like"/>
    <property type="match status" value="1"/>
</dbReference>
<dbReference type="InterPro" id="IPR007419">
    <property type="entry name" value="BFD-like_2Fe2S-bd_dom"/>
</dbReference>
<dbReference type="EMBL" id="JADGJQ010000061">
    <property type="protein sequence ID" value="KAJ3174720.1"/>
    <property type="molecule type" value="Genomic_DNA"/>
</dbReference>
<comment type="caution">
    <text evidence="4">The sequence shown here is derived from an EMBL/GenBank/DDBJ whole genome shotgun (WGS) entry which is preliminary data.</text>
</comment>
<evidence type="ECO:0000259" key="3">
    <source>
        <dbReference type="Pfam" id="PF04324"/>
    </source>
</evidence>
<keyword evidence="5" id="KW-1185">Reference proteome</keyword>
<evidence type="ECO:0000256" key="1">
    <source>
        <dbReference type="SAM" id="MobiDB-lite"/>
    </source>
</evidence>
<feature type="region of interest" description="Disordered" evidence="1">
    <location>
        <begin position="488"/>
        <end position="507"/>
    </location>
</feature>
<organism evidence="4 5">
    <name type="scientific">Geranomyces variabilis</name>
    <dbReference type="NCBI Taxonomy" id="109894"/>
    <lineage>
        <taxon>Eukaryota</taxon>
        <taxon>Fungi</taxon>
        <taxon>Fungi incertae sedis</taxon>
        <taxon>Chytridiomycota</taxon>
        <taxon>Chytridiomycota incertae sedis</taxon>
        <taxon>Chytridiomycetes</taxon>
        <taxon>Spizellomycetales</taxon>
        <taxon>Powellomycetaceae</taxon>
        <taxon>Geranomyces</taxon>
    </lineage>
</organism>
<proteinExistence type="predicted"/>